<evidence type="ECO:0000256" key="2">
    <source>
        <dbReference type="PROSITE-ProRule" id="PRU00023"/>
    </source>
</evidence>
<dbReference type="SMART" id="SM00248">
    <property type="entry name" value="ANK"/>
    <property type="match status" value="4"/>
</dbReference>
<evidence type="ECO:0000313" key="4">
    <source>
        <dbReference type="Proteomes" id="UP000515163"/>
    </source>
</evidence>
<dbReference type="InterPro" id="IPR036770">
    <property type="entry name" value="Ankyrin_rpt-contain_sf"/>
</dbReference>
<organism evidence="4 5">
    <name type="scientific">Actinia tenebrosa</name>
    <name type="common">Australian red waratah sea anemone</name>
    <dbReference type="NCBI Taxonomy" id="6105"/>
    <lineage>
        <taxon>Eukaryota</taxon>
        <taxon>Metazoa</taxon>
        <taxon>Cnidaria</taxon>
        <taxon>Anthozoa</taxon>
        <taxon>Hexacorallia</taxon>
        <taxon>Actiniaria</taxon>
        <taxon>Actiniidae</taxon>
        <taxon>Actinia</taxon>
    </lineage>
</organism>
<feature type="region of interest" description="Disordered" evidence="3">
    <location>
        <begin position="1"/>
        <end position="46"/>
    </location>
</feature>
<feature type="repeat" description="ANK" evidence="2">
    <location>
        <begin position="151"/>
        <end position="183"/>
    </location>
</feature>
<evidence type="ECO:0000256" key="1">
    <source>
        <dbReference type="ARBA" id="ARBA00022737"/>
    </source>
</evidence>
<protein>
    <submittedName>
        <fullName evidence="5">Protein phosphatase 1 regulatory subunit 27-like</fullName>
    </submittedName>
</protein>
<accession>A0A6P8JBM4</accession>
<dbReference type="Gene3D" id="1.25.40.20">
    <property type="entry name" value="Ankyrin repeat-containing domain"/>
    <property type="match status" value="2"/>
</dbReference>
<dbReference type="GeneID" id="116307892"/>
<dbReference type="PROSITE" id="PS50297">
    <property type="entry name" value="ANK_REP_REGION"/>
    <property type="match status" value="2"/>
</dbReference>
<evidence type="ECO:0000313" key="5">
    <source>
        <dbReference type="RefSeq" id="XP_031574075.1"/>
    </source>
</evidence>
<gene>
    <name evidence="5" type="primary">LOC116307892</name>
</gene>
<keyword evidence="1" id="KW-0677">Repeat</keyword>
<dbReference type="GO" id="GO:0004857">
    <property type="term" value="F:enzyme inhibitor activity"/>
    <property type="evidence" value="ECO:0007669"/>
    <property type="project" value="TreeGrafter"/>
</dbReference>
<name>A0A6P8JBM4_ACTTE</name>
<dbReference type="PANTHER" id="PTHR24179:SF29">
    <property type="entry name" value="LD46604P"/>
    <property type="match status" value="1"/>
</dbReference>
<sequence length="222" mass="24621">MASSMDKESKSRPKGDGSLDQKIRNIERFSKKKPASKPNRPFSATDIMLLKPYDEEEGHSSARASPRKELLKKYLRPRSVSFHPDVRLFYASTTNDLNEVKTLIEAGMADVNAKNPAEGASALHGAAFEGNDECVTYLLQSGARVNSRDDDGWTPLHAAVCGKNIKCVELLLEAKSNSFAENSDGYTPFQMAIELRDEKLLSCFFKYIGDMFGDKTVPETCV</sequence>
<keyword evidence="2" id="KW-0040">ANK repeat</keyword>
<dbReference type="PANTHER" id="PTHR24179">
    <property type="entry name" value="PROTEIN PHOSPHATASE 1 REGULATORY SUBUNIT 12"/>
    <property type="match status" value="1"/>
</dbReference>
<proteinExistence type="predicted"/>
<feature type="repeat" description="ANK" evidence="2">
    <location>
        <begin position="118"/>
        <end position="150"/>
    </location>
</feature>
<feature type="compositionally biased region" description="Basic and acidic residues" evidence="3">
    <location>
        <begin position="1"/>
        <end position="29"/>
    </location>
</feature>
<dbReference type="InterPro" id="IPR002110">
    <property type="entry name" value="Ankyrin_rpt"/>
</dbReference>
<reference evidence="5" key="1">
    <citation type="submission" date="2025-08" db="UniProtKB">
        <authorList>
            <consortium name="RefSeq"/>
        </authorList>
    </citation>
    <scope>IDENTIFICATION</scope>
    <source>
        <tissue evidence="5">Tentacle</tissue>
    </source>
</reference>
<dbReference type="GO" id="GO:0019208">
    <property type="term" value="F:phosphatase regulator activity"/>
    <property type="evidence" value="ECO:0007669"/>
    <property type="project" value="TreeGrafter"/>
</dbReference>
<dbReference type="Pfam" id="PF13637">
    <property type="entry name" value="Ank_4"/>
    <property type="match status" value="1"/>
</dbReference>
<dbReference type="SUPFAM" id="SSF48403">
    <property type="entry name" value="Ankyrin repeat"/>
    <property type="match status" value="1"/>
</dbReference>
<dbReference type="AlphaFoldDB" id="A0A6P8JBM4"/>
<dbReference type="Proteomes" id="UP000515163">
    <property type="component" value="Unplaced"/>
</dbReference>
<dbReference type="InterPro" id="IPR051226">
    <property type="entry name" value="PP1_Regulatory_Subunit"/>
</dbReference>
<dbReference type="PROSITE" id="PS50088">
    <property type="entry name" value="ANK_REPEAT"/>
    <property type="match status" value="2"/>
</dbReference>
<dbReference type="RefSeq" id="XP_031574075.1">
    <property type="nucleotide sequence ID" value="XM_031718215.1"/>
</dbReference>
<dbReference type="InParanoid" id="A0A6P8JBM4"/>
<dbReference type="GO" id="GO:0005737">
    <property type="term" value="C:cytoplasm"/>
    <property type="evidence" value="ECO:0007669"/>
    <property type="project" value="TreeGrafter"/>
</dbReference>
<dbReference type="KEGG" id="aten:116307892"/>
<keyword evidence="4" id="KW-1185">Reference proteome</keyword>
<evidence type="ECO:0000256" key="3">
    <source>
        <dbReference type="SAM" id="MobiDB-lite"/>
    </source>
</evidence>
<dbReference type="OrthoDB" id="19014at2759"/>